<protein>
    <submittedName>
        <fullName evidence="1">Uncharacterized protein</fullName>
    </submittedName>
</protein>
<dbReference type="AlphaFoldDB" id="W2MIP2"/>
<sequence>MARRFGLTETEMPTLRRVQWFVSSYSKNHQHRNDDYDKILGQIDQLAYGPIVSVMTPFLFGWKREARGKSDVGNGSDVNPFLVGLPTKWLLPNSTRDPESFVFHMDATFKLNQVGYPVIAGSLICVARFTLWHFTLHRIVWRTFT</sequence>
<dbReference type="VEuPathDB" id="FungiDB:PPTG_24488"/>
<reference evidence="1" key="1">
    <citation type="submission" date="2013-11" db="EMBL/GenBank/DDBJ databases">
        <title>The Genome Sequence of Phytophthora parasitica IAC_01/95.</title>
        <authorList>
            <consortium name="The Broad Institute Genomics Platform"/>
            <person name="Russ C."/>
            <person name="Tyler B."/>
            <person name="Panabieres F."/>
            <person name="Shan W."/>
            <person name="Tripathy S."/>
            <person name="Grunwald N."/>
            <person name="Machado M."/>
            <person name="Johnson C.S."/>
            <person name="Arredondo F."/>
            <person name="Hong C."/>
            <person name="Coffey M."/>
            <person name="Young S.K."/>
            <person name="Zeng Q."/>
            <person name="Gargeya S."/>
            <person name="Fitzgerald M."/>
            <person name="Abouelleil A."/>
            <person name="Alvarado L."/>
            <person name="Chapman S.B."/>
            <person name="Gainer-Dewar J."/>
            <person name="Goldberg J."/>
            <person name="Griggs A."/>
            <person name="Gujja S."/>
            <person name="Hansen M."/>
            <person name="Howarth C."/>
            <person name="Imamovic A."/>
            <person name="Ireland A."/>
            <person name="Larimer J."/>
            <person name="McCowan C."/>
            <person name="Murphy C."/>
            <person name="Pearson M."/>
            <person name="Poon T.W."/>
            <person name="Priest M."/>
            <person name="Roberts A."/>
            <person name="Saif S."/>
            <person name="Shea T."/>
            <person name="Sykes S."/>
            <person name="Wortman J."/>
            <person name="Nusbaum C."/>
            <person name="Birren B."/>
        </authorList>
    </citation>
    <scope>NUCLEOTIDE SEQUENCE [LARGE SCALE GENOMIC DNA]</scope>
    <source>
        <strain evidence="1">IAC_01/95</strain>
    </source>
</reference>
<name>W2MIP2_PHYNI</name>
<dbReference type="EMBL" id="KI695494">
    <property type="protein sequence ID" value="ETM35548.1"/>
    <property type="molecule type" value="Genomic_DNA"/>
</dbReference>
<proteinExistence type="predicted"/>
<accession>W2MIP2</accession>
<dbReference type="Proteomes" id="UP000054532">
    <property type="component" value="Unassembled WGS sequence"/>
</dbReference>
<organism evidence="1">
    <name type="scientific">Phytophthora nicotianae</name>
    <name type="common">Potato buckeye rot agent</name>
    <name type="synonym">Phytophthora parasitica</name>
    <dbReference type="NCBI Taxonomy" id="4792"/>
    <lineage>
        <taxon>Eukaryota</taxon>
        <taxon>Sar</taxon>
        <taxon>Stramenopiles</taxon>
        <taxon>Oomycota</taxon>
        <taxon>Peronosporomycetes</taxon>
        <taxon>Peronosporales</taxon>
        <taxon>Peronosporaceae</taxon>
        <taxon>Phytophthora</taxon>
    </lineage>
</organism>
<gene>
    <name evidence="1" type="ORF">L914_17574</name>
</gene>
<evidence type="ECO:0000313" key="1">
    <source>
        <dbReference type="EMBL" id="ETM35548.1"/>
    </source>
</evidence>